<dbReference type="GO" id="GO:0005874">
    <property type="term" value="C:microtubule"/>
    <property type="evidence" value="ECO:0007669"/>
    <property type="project" value="TreeGrafter"/>
</dbReference>
<evidence type="ECO:0000256" key="3">
    <source>
        <dbReference type="SAM" id="MobiDB-lite"/>
    </source>
</evidence>
<dbReference type="Pfam" id="PF01031">
    <property type="entry name" value="Dynamin_M"/>
    <property type="match status" value="1"/>
</dbReference>
<evidence type="ECO:0000313" key="6">
    <source>
        <dbReference type="Ensembl" id="ENSJJAP00000024296.1"/>
    </source>
</evidence>
<evidence type="ECO:0000256" key="2">
    <source>
        <dbReference type="ARBA" id="ARBA00023134"/>
    </source>
</evidence>
<dbReference type="GO" id="GO:0016185">
    <property type="term" value="P:synaptic vesicle budding from presynaptic endocytic zone membrane"/>
    <property type="evidence" value="ECO:0007669"/>
    <property type="project" value="TreeGrafter"/>
</dbReference>
<dbReference type="Gene3D" id="3.40.50.300">
    <property type="entry name" value="P-loop containing nucleotide triphosphate hydrolases"/>
    <property type="match status" value="2"/>
</dbReference>
<dbReference type="FunFam" id="1.20.120.1240:FF:000007">
    <property type="entry name" value="Interferon-induced GTP-binding protein Mx1"/>
    <property type="match status" value="1"/>
</dbReference>
<dbReference type="InterPro" id="IPR027417">
    <property type="entry name" value="P-loop_NTPase"/>
</dbReference>
<dbReference type="GeneTree" id="ENSGT00940000155686"/>
<dbReference type="AlphaFoldDB" id="A0A8C5LE59"/>
<dbReference type="GO" id="GO:0051607">
    <property type="term" value="P:defense response to virus"/>
    <property type="evidence" value="ECO:0007669"/>
    <property type="project" value="TreeGrafter"/>
</dbReference>
<keyword evidence="7" id="KW-1185">Reference proteome</keyword>
<dbReference type="SMART" id="SM00053">
    <property type="entry name" value="DYNc"/>
    <property type="match status" value="1"/>
</dbReference>
<gene>
    <name evidence="6" type="primary">LOC101612640</name>
</gene>
<dbReference type="GO" id="GO:0005886">
    <property type="term" value="C:plasma membrane"/>
    <property type="evidence" value="ECO:0007669"/>
    <property type="project" value="TreeGrafter"/>
</dbReference>
<dbReference type="InterPro" id="IPR001401">
    <property type="entry name" value="Dynamin_GTPase"/>
</dbReference>
<accession>A0A8C5LE59</accession>
<dbReference type="GO" id="GO:0008017">
    <property type="term" value="F:microtubule binding"/>
    <property type="evidence" value="ECO:0007669"/>
    <property type="project" value="TreeGrafter"/>
</dbReference>
<feature type="compositionally biased region" description="Polar residues" evidence="3">
    <location>
        <begin position="51"/>
        <end position="64"/>
    </location>
</feature>
<dbReference type="Pfam" id="PF02212">
    <property type="entry name" value="GED"/>
    <property type="match status" value="1"/>
</dbReference>
<feature type="region of interest" description="Disordered" evidence="3">
    <location>
        <begin position="381"/>
        <end position="400"/>
    </location>
</feature>
<dbReference type="InterPro" id="IPR020850">
    <property type="entry name" value="GED_dom"/>
</dbReference>
<dbReference type="InterPro" id="IPR022812">
    <property type="entry name" value="Dynamin"/>
</dbReference>
<dbReference type="PROSITE" id="PS51718">
    <property type="entry name" value="G_DYNAMIN_2"/>
    <property type="match status" value="1"/>
</dbReference>
<dbReference type="Gene3D" id="1.20.120.1240">
    <property type="entry name" value="Dynamin, middle domain"/>
    <property type="match status" value="1"/>
</dbReference>
<dbReference type="Ensembl" id="ENSJJAT00000030878.1">
    <property type="protein sequence ID" value="ENSJJAP00000024296.1"/>
    <property type="gene ID" value="ENSJJAG00000023808.1"/>
</dbReference>
<dbReference type="GO" id="GO:0031623">
    <property type="term" value="P:receptor internalization"/>
    <property type="evidence" value="ECO:0007669"/>
    <property type="project" value="TreeGrafter"/>
</dbReference>
<dbReference type="SMART" id="SM00302">
    <property type="entry name" value="GED"/>
    <property type="match status" value="1"/>
</dbReference>
<feature type="domain" description="Dynamin-type G" evidence="5">
    <location>
        <begin position="1"/>
        <end position="172"/>
    </location>
</feature>
<dbReference type="Proteomes" id="UP000694385">
    <property type="component" value="Unassembled WGS sequence"/>
</dbReference>
<dbReference type="GO" id="GO:0003924">
    <property type="term" value="F:GTPase activity"/>
    <property type="evidence" value="ECO:0007669"/>
    <property type="project" value="InterPro"/>
</dbReference>
<evidence type="ECO:0000313" key="7">
    <source>
        <dbReference type="Proteomes" id="UP000694385"/>
    </source>
</evidence>
<dbReference type="InterPro" id="IPR030381">
    <property type="entry name" value="G_DYNAMIN_dom"/>
</dbReference>
<evidence type="ECO:0000256" key="1">
    <source>
        <dbReference type="ARBA" id="ARBA00022741"/>
    </source>
</evidence>
<organism evidence="6 7">
    <name type="scientific">Jaculus jaculus</name>
    <name type="common">Lesser Egyptian jerboa</name>
    <dbReference type="NCBI Taxonomy" id="51337"/>
    <lineage>
        <taxon>Eukaryota</taxon>
        <taxon>Metazoa</taxon>
        <taxon>Chordata</taxon>
        <taxon>Craniata</taxon>
        <taxon>Vertebrata</taxon>
        <taxon>Euteleostomi</taxon>
        <taxon>Mammalia</taxon>
        <taxon>Eutheria</taxon>
        <taxon>Euarchontoglires</taxon>
        <taxon>Glires</taxon>
        <taxon>Rodentia</taxon>
        <taxon>Myomorpha</taxon>
        <taxon>Dipodoidea</taxon>
        <taxon>Dipodidae</taxon>
        <taxon>Dipodinae</taxon>
        <taxon>Jaculus</taxon>
    </lineage>
</organism>
<dbReference type="InterPro" id="IPR003130">
    <property type="entry name" value="GED"/>
</dbReference>
<feature type="compositionally biased region" description="Polar residues" evidence="3">
    <location>
        <begin position="387"/>
        <end position="400"/>
    </location>
</feature>
<dbReference type="PROSITE" id="PS51388">
    <property type="entry name" value="GED"/>
    <property type="match status" value="1"/>
</dbReference>
<dbReference type="PANTHER" id="PTHR11566:SF217">
    <property type="entry name" value="INTERFERON-INDUCED GTP-BINDING PROTEIN MX1"/>
    <property type="match status" value="1"/>
</dbReference>
<reference evidence="6" key="2">
    <citation type="submission" date="2025-09" db="UniProtKB">
        <authorList>
            <consortium name="Ensembl"/>
        </authorList>
    </citation>
    <scope>IDENTIFICATION</scope>
</reference>
<reference evidence="6" key="1">
    <citation type="submission" date="2025-08" db="UniProtKB">
        <authorList>
            <consortium name="Ensembl"/>
        </authorList>
    </citation>
    <scope>IDENTIFICATION</scope>
</reference>
<dbReference type="PANTHER" id="PTHR11566">
    <property type="entry name" value="DYNAMIN"/>
    <property type="match status" value="1"/>
</dbReference>
<dbReference type="InterPro" id="IPR000375">
    <property type="entry name" value="Dynamin_stalk"/>
</dbReference>
<dbReference type="SUPFAM" id="SSF52540">
    <property type="entry name" value="P-loop containing nucleoside triphosphate hydrolases"/>
    <property type="match status" value="1"/>
</dbReference>
<dbReference type="OMA" id="NFANFHN"/>
<proteinExistence type="predicted"/>
<dbReference type="GO" id="GO:0005737">
    <property type="term" value="C:cytoplasm"/>
    <property type="evidence" value="ECO:0007669"/>
    <property type="project" value="TreeGrafter"/>
</dbReference>
<keyword evidence="1" id="KW-0547">Nucleotide-binding</keyword>
<dbReference type="GO" id="GO:0005634">
    <property type="term" value="C:nucleus"/>
    <property type="evidence" value="ECO:0007669"/>
    <property type="project" value="TreeGrafter"/>
</dbReference>
<sequence length="493" mass="56921">GKGLQISHNLIDLEVRSPRVPDLTLIDLPGITRVPVGNQPADIGQQVRVQTPSPLSSATGSAPCSVSGAGSAEGTGILTKPDLVDKGTEDKVVDVVRNLVCHLKKGYMIVKCRSQKDIQMQLSLDEALRKEEDFFKDHPQFRTLLEDGKATVPCLAERLTTELITHISKCLPLLEDEIQEKYQNTNEELQKYGMGVPQDNNEKTLFLIEKINGFNQDITALIQGEESIDKEGIFRLFTKLRSEFHCWSVTINQSFSKGYEALKKEVWRLEKQHRGRELPGFVNYKAFEMIIKKQVKALEQPAVEILHKVTDMIRLTFTNTSEKHFEEFFNLHRTTKSKIEDIRLELEMEAEKSIRLHFQMEQIVYCEDQVYRKALQKVREKEEQEKNSNQSRKSNHQFQTEDLSMPEILQHLNAYYEEVHSRISSHIPLIIQHFVLQTFGERLQKSMLQLLQDTDACSQLLLERSDTREKRMFLKERLARLTQARRQLGKFTG</sequence>
<feature type="region of interest" description="Disordered" evidence="3">
    <location>
        <begin position="51"/>
        <end position="72"/>
    </location>
</feature>
<name>A0A8C5LE59_JACJA</name>
<dbReference type="Pfam" id="PF00350">
    <property type="entry name" value="Dynamin_N"/>
    <property type="match status" value="1"/>
</dbReference>
<evidence type="ECO:0000259" key="5">
    <source>
        <dbReference type="PROSITE" id="PS51718"/>
    </source>
</evidence>
<evidence type="ECO:0000259" key="4">
    <source>
        <dbReference type="PROSITE" id="PS51388"/>
    </source>
</evidence>
<keyword evidence="2" id="KW-0342">GTP-binding</keyword>
<feature type="domain" description="GED" evidence="4">
    <location>
        <begin position="405"/>
        <end position="493"/>
    </location>
</feature>
<dbReference type="GO" id="GO:0005525">
    <property type="term" value="F:GTP binding"/>
    <property type="evidence" value="ECO:0007669"/>
    <property type="project" value="InterPro"/>
</dbReference>
<dbReference type="GO" id="GO:0098793">
    <property type="term" value="C:presynapse"/>
    <property type="evidence" value="ECO:0007669"/>
    <property type="project" value="GOC"/>
</dbReference>
<protein>
    <submittedName>
        <fullName evidence="6">Uncharacterized protein</fullName>
    </submittedName>
</protein>
<dbReference type="InterPro" id="IPR045063">
    <property type="entry name" value="Dynamin_N"/>
</dbReference>